<dbReference type="SUPFAM" id="SSF53335">
    <property type="entry name" value="S-adenosyl-L-methionine-dependent methyltransferases"/>
    <property type="match status" value="1"/>
</dbReference>
<organism evidence="10 11">
    <name type="scientific">Methanothrix soehngenii (strain ATCC 5969 / DSM 3671 / JCM 10134 / NBRC 103675 / OCM 69 / GP-6)</name>
    <name type="common">Methanosaeta concilii</name>
    <dbReference type="NCBI Taxonomy" id="990316"/>
    <lineage>
        <taxon>Archaea</taxon>
        <taxon>Methanobacteriati</taxon>
        <taxon>Methanobacteriota</taxon>
        <taxon>Stenosarchaea group</taxon>
        <taxon>Methanomicrobia</taxon>
        <taxon>Methanotrichales</taxon>
        <taxon>Methanotrichaceae</taxon>
        <taxon>Methanothrix</taxon>
    </lineage>
</organism>
<evidence type="ECO:0000256" key="4">
    <source>
        <dbReference type="ARBA" id="ARBA00022691"/>
    </source>
</evidence>
<keyword evidence="11" id="KW-1185">Reference proteome</keyword>
<dbReference type="PANTHER" id="PTHR33841:SF1">
    <property type="entry name" value="DNA METHYLTRANSFERASE A"/>
    <property type="match status" value="1"/>
</dbReference>
<evidence type="ECO:0000313" key="10">
    <source>
        <dbReference type="EMBL" id="AEB67848.1"/>
    </source>
</evidence>
<dbReference type="Pfam" id="PF07669">
    <property type="entry name" value="Eco57I"/>
    <property type="match status" value="1"/>
</dbReference>
<feature type="domain" description="TaqI-like C-terminal specificity" evidence="9">
    <location>
        <begin position="1001"/>
        <end position="1159"/>
    </location>
</feature>
<keyword evidence="2" id="KW-0489">Methyltransferase</keyword>
<dbReference type="InterPro" id="IPR029063">
    <property type="entry name" value="SAM-dependent_MTases_sf"/>
</dbReference>
<dbReference type="PRINTS" id="PR00507">
    <property type="entry name" value="N12N6MTFRASE"/>
</dbReference>
<dbReference type="InterPro" id="IPR025931">
    <property type="entry name" value="TaqI_C"/>
</dbReference>
<evidence type="ECO:0000256" key="2">
    <source>
        <dbReference type="ARBA" id="ARBA00022603"/>
    </source>
</evidence>
<dbReference type="InterPro" id="IPR011639">
    <property type="entry name" value="MethylTrfase_TaqI-like_dom"/>
</dbReference>
<keyword evidence="3" id="KW-0808">Transferase</keyword>
<dbReference type="Gene3D" id="3.40.50.150">
    <property type="entry name" value="Vaccinia Virus protein VP39"/>
    <property type="match status" value="1"/>
</dbReference>
<dbReference type="EMBL" id="CP002565">
    <property type="protein sequence ID" value="AEB67848.1"/>
    <property type="molecule type" value="Genomic_DNA"/>
</dbReference>
<reference evidence="10 11" key="1">
    <citation type="journal article" date="2011" name="J. Bacteriol.">
        <title>Complete genome sequence of Methanosaeta concilii, a specialist in aceticlastic methanogenesis.</title>
        <authorList>
            <person name="Barber R.D."/>
            <person name="Zhang L."/>
            <person name="Harnack M."/>
            <person name="Olson M.V."/>
            <person name="Kaul R."/>
            <person name="Ingram-Smith C."/>
            <person name="Smith K.S."/>
        </authorList>
    </citation>
    <scope>NUCLEOTIDE SEQUENCE [LARGE SCALE GENOMIC DNA]</scope>
    <source>
        <strain evidence="11">ATCC 5969 / DSM 3671 / JCM 10134 / NBRC 103675 / OCM 69 / GP-6</strain>
    </source>
</reference>
<dbReference type="PROSITE" id="PS00092">
    <property type="entry name" value="N6_MTASE"/>
    <property type="match status" value="1"/>
</dbReference>
<comment type="catalytic activity">
    <reaction evidence="7">
        <text>a 2'-deoxyadenosine in DNA + S-adenosyl-L-methionine = an N(6)-methyl-2'-deoxyadenosine in DNA + S-adenosyl-L-homocysteine + H(+)</text>
        <dbReference type="Rhea" id="RHEA:15197"/>
        <dbReference type="Rhea" id="RHEA-COMP:12418"/>
        <dbReference type="Rhea" id="RHEA-COMP:12419"/>
        <dbReference type="ChEBI" id="CHEBI:15378"/>
        <dbReference type="ChEBI" id="CHEBI:57856"/>
        <dbReference type="ChEBI" id="CHEBI:59789"/>
        <dbReference type="ChEBI" id="CHEBI:90615"/>
        <dbReference type="ChEBI" id="CHEBI:90616"/>
        <dbReference type="EC" id="2.1.1.72"/>
    </reaction>
</comment>
<dbReference type="KEGG" id="mcj:MCON_1119"/>
<dbReference type="InterPro" id="IPR002052">
    <property type="entry name" value="DNA_methylase_N6_adenine_CS"/>
</dbReference>
<dbReference type="Pfam" id="PF12950">
    <property type="entry name" value="TaqI_C"/>
    <property type="match status" value="1"/>
</dbReference>
<dbReference type="EC" id="2.1.1.72" evidence="1"/>
<keyword evidence="5" id="KW-0680">Restriction system</keyword>
<keyword evidence="6" id="KW-0238">DNA-binding</keyword>
<dbReference type="HOGENOM" id="CLU_004277_0_0_2"/>
<evidence type="ECO:0000256" key="3">
    <source>
        <dbReference type="ARBA" id="ARBA00022679"/>
    </source>
</evidence>
<evidence type="ECO:0000256" key="7">
    <source>
        <dbReference type="ARBA" id="ARBA00047942"/>
    </source>
</evidence>
<dbReference type="OrthoDB" id="112158at2157"/>
<sequence length="1345" mass="155338">MQIEGSGLDEAAEVTIKEHVFNNSNLFSNHYLENMVQKSSEWDDESGLLEAYTRIKDRFFEKEKNFPRYVEADLEHNWIRPVLDALGHHYGVQESLHHDPLKPDYAFFPDAEALNEAYSQKGSDDFYKRSVAVGDAKAWNVVLDKSRQGRVLREMTNPSFQIDNYLRATPPKWAILTNGRLWRLYHEDSSVSMDSYYEVNLPDLIARIEETGDLSIFKYFYLFFRREAFPETPLGPSFLDKIREESLAYAQKVGEDLQENVYRAMKVLAEGFIYEPANSLWPLTVPQDQEQMLREVQENSLRLLYRLLFIFYAESRRLLKVDNRHYREMSLRRLKEEIAGKKDRGEKILAIQSTYWESLRDLFRLINDGSEAFGYSKEEFYIPAYNGGLFDPTKNPFLREKRIGNSYLAEAIDLLARSQGENGPVFVDYSSLDIRHLGSIYEGILEYRLNIATESMVAVKEKSKKGKEVWLPKREATGKKVSDSVEAGGLYLVTDKGERKATGSFYTPQYIVKYIVKNTLEPLIKPMMEEASMDADLRTDLLRKLLSIKVLDPAMGSGHFLVEATDYIAREIIHAREIARQEDEDSDAVAENDIHWARREVVRNCIYGVDLNPMAVELAKLSLWLKTVASNKPLSFLDHHLRCGNSLIGADLEKLSVLPGTKAQEPPLWSFGLKSHTDSLLHRYSLMSALPDDNLKMVKWKEEQFRQIKESELSRRLAELANVWLSTFFGNKVKEDDYYELQGHLSPEKFPDWAGLRSQEWFVRAQEIAEEKRFFHWELEFPEAFLGEERGFDVVIGNPPYVRQEYLGEDKLYLQNEYRSYQSAADLYVYFIERGVLLLRPRGVFSYIVANKWMKANYGKPLRVWMREQSLEEIVDFGDLAVFETATTYPCIIRISNSSPRSNFNAAKVETLEFRDLENYLSKLRYHVNCASLGDDSWSLANENTQKILDKLKSSGVPLGKYPRCKVYRGILTGLNSAFVIGAKAKDQLIAEDPKSAEFIKPFLVGKDIKRYEPPASDQFLILIPNGWTRLKYPESADVWSKFREDYPAICSHLSPFAEFGEKRYDKGEYWWELRPCDYYDEFENPKLFWPEIAGSARFTFDASKFYANNKAYIISDSDFFILALLNSSLLRIFIHSVCTDLQGDSFNFSAAFVEQTPIRRISFTTPAPERARLAAELQQLYAEGKHDEILAGVESCLPRDEAGNFITEQEKSDVVHDLLAFLAERMLEMNKQKQQEIRGFLDWLEGYLGAKIEDLKPKTGILSYYDSDYESLLAVLKKNKKKLTIDPSRREPGELLRSEFEGSKKKLDPLMERIEKTDELIDAVVYRLYGLTDEEIGIVKGNSA</sequence>
<gene>
    <name evidence="10" type="ordered locus">MCON_1119</name>
</gene>
<dbReference type="REBASE" id="34688">
    <property type="entry name" value="McoGP6ORF1119P"/>
</dbReference>
<evidence type="ECO:0000313" key="11">
    <source>
        <dbReference type="Proteomes" id="UP000007807"/>
    </source>
</evidence>
<dbReference type="GO" id="GO:0032259">
    <property type="term" value="P:methylation"/>
    <property type="evidence" value="ECO:0007669"/>
    <property type="project" value="UniProtKB-KW"/>
</dbReference>
<evidence type="ECO:0000256" key="6">
    <source>
        <dbReference type="ARBA" id="ARBA00023125"/>
    </source>
</evidence>
<dbReference type="STRING" id="990316.MCON_1119"/>
<evidence type="ECO:0000259" key="9">
    <source>
        <dbReference type="Pfam" id="PF12950"/>
    </source>
</evidence>
<dbReference type="GeneID" id="10460770"/>
<dbReference type="GO" id="GO:0009307">
    <property type="term" value="P:DNA restriction-modification system"/>
    <property type="evidence" value="ECO:0007669"/>
    <property type="project" value="UniProtKB-KW"/>
</dbReference>
<dbReference type="RefSeq" id="WP_013718897.1">
    <property type="nucleotide sequence ID" value="NC_015416.1"/>
</dbReference>
<accession>F4BZM8</accession>
<protein>
    <recommendedName>
        <fullName evidence="1">site-specific DNA-methyltransferase (adenine-specific)</fullName>
        <ecNumber evidence="1">2.1.1.72</ecNumber>
    </recommendedName>
</protein>
<evidence type="ECO:0000259" key="8">
    <source>
        <dbReference type="Pfam" id="PF07669"/>
    </source>
</evidence>
<name>F4BZM8_METSG</name>
<keyword evidence="4" id="KW-0949">S-adenosyl-L-methionine</keyword>
<proteinExistence type="predicted"/>
<dbReference type="PANTHER" id="PTHR33841">
    <property type="entry name" value="DNA METHYLTRANSFERASE YEEA-RELATED"/>
    <property type="match status" value="1"/>
</dbReference>
<evidence type="ECO:0000256" key="1">
    <source>
        <dbReference type="ARBA" id="ARBA00011900"/>
    </source>
</evidence>
<dbReference type="GO" id="GO:0003677">
    <property type="term" value="F:DNA binding"/>
    <property type="evidence" value="ECO:0007669"/>
    <property type="project" value="UniProtKB-KW"/>
</dbReference>
<evidence type="ECO:0000256" key="5">
    <source>
        <dbReference type="ARBA" id="ARBA00022747"/>
    </source>
</evidence>
<dbReference type="Proteomes" id="UP000007807">
    <property type="component" value="Chromosome"/>
</dbReference>
<dbReference type="InterPro" id="IPR050953">
    <property type="entry name" value="N4_N6_ade-DNA_methylase"/>
</dbReference>
<dbReference type="InParanoid" id="F4BZM8"/>
<feature type="domain" description="Type II methyltransferase M.TaqI-like" evidence="8">
    <location>
        <begin position="604"/>
        <end position="883"/>
    </location>
</feature>
<dbReference type="GO" id="GO:0009007">
    <property type="term" value="F:site-specific DNA-methyltransferase (adenine-specific) activity"/>
    <property type="evidence" value="ECO:0007669"/>
    <property type="project" value="UniProtKB-EC"/>
</dbReference>